<reference evidence="1 2" key="1">
    <citation type="submission" date="2014-04" db="EMBL/GenBank/DDBJ databases">
        <authorList>
            <consortium name="International Citrus Genome Consortium"/>
            <person name="Gmitter F."/>
            <person name="Chen C."/>
            <person name="Farmerie W."/>
            <person name="Harkins T."/>
            <person name="Desany B."/>
            <person name="Mohiuddin M."/>
            <person name="Kodira C."/>
            <person name="Borodovsky M."/>
            <person name="Lomsadze A."/>
            <person name="Burns P."/>
            <person name="Jenkins J."/>
            <person name="Prochnik S."/>
            <person name="Shu S."/>
            <person name="Chapman J."/>
            <person name="Pitluck S."/>
            <person name="Schmutz J."/>
            <person name="Rokhsar D."/>
        </authorList>
    </citation>
    <scope>NUCLEOTIDE SEQUENCE</scope>
</reference>
<dbReference type="AlphaFoldDB" id="A0A067E0L3"/>
<proteinExistence type="predicted"/>
<dbReference type="EMBL" id="KK785134">
    <property type="protein sequence ID" value="KDO48739.1"/>
    <property type="molecule type" value="Genomic_DNA"/>
</dbReference>
<keyword evidence="2" id="KW-1185">Reference proteome</keyword>
<protein>
    <submittedName>
        <fullName evidence="1">Uncharacterized protein</fullName>
    </submittedName>
</protein>
<dbReference type="Proteomes" id="UP000027120">
    <property type="component" value="Unassembled WGS sequence"/>
</dbReference>
<organism evidence="1 2">
    <name type="scientific">Citrus sinensis</name>
    <name type="common">Sweet orange</name>
    <name type="synonym">Citrus aurantium var. sinensis</name>
    <dbReference type="NCBI Taxonomy" id="2711"/>
    <lineage>
        <taxon>Eukaryota</taxon>
        <taxon>Viridiplantae</taxon>
        <taxon>Streptophyta</taxon>
        <taxon>Embryophyta</taxon>
        <taxon>Tracheophyta</taxon>
        <taxon>Spermatophyta</taxon>
        <taxon>Magnoliopsida</taxon>
        <taxon>eudicotyledons</taxon>
        <taxon>Gunneridae</taxon>
        <taxon>Pentapetalae</taxon>
        <taxon>rosids</taxon>
        <taxon>malvids</taxon>
        <taxon>Sapindales</taxon>
        <taxon>Rutaceae</taxon>
        <taxon>Aurantioideae</taxon>
        <taxon>Citrus</taxon>
    </lineage>
</organism>
<gene>
    <name evidence="1" type="ORF">CISIN_1g034939mg</name>
</gene>
<evidence type="ECO:0000313" key="1">
    <source>
        <dbReference type="EMBL" id="KDO48739.1"/>
    </source>
</evidence>
<evidence type="ECO:0000313" key="2">
    <source>
        <dbReference type="Proteomes" id="UP000027120"/>
    </source>
</evidence>
<accession>A0A067E0L3</accession>
<sequence length="78" mass="9159">MAPTVAVYESPFIPAKTKKPNDFLYSKFTNSYQDFCCISHTKPHKFSTTADLMRKIVHTRDSHKRTEHTKYFAYTPRV</sequence>
<name>A0A067E0L3_CITSI</name>